<dbReference type="Pfam" id="PF24758">
    <property type="entry name" value="LRR_At5g56370"/>
    <property type="match status" value="1"/>
</dbReference>
<dbReference type="CDD" id="cd22160">
    <property type="entry name" value="F-box_AtFBL13-like"/>
    <property type="match status" value="1"/>
</dbReference>
<dbReference type="InterPro" id="IPR032675">
    <property type="entry name" value="LRR_dom_sf"/>
</dbReference>
<dbReference type="InterPro" id="IPR053781">
    <property type="entry name" value="F-box_AtFBL13-like"/>
</dbReference>
<dbReference type="PANTHER" id="PTHR31293:SF16">
    <property type="entry name" value="RNI-LIKE SUPERFAMILY PROTEIN"/>
    <property type="match status" value="1"/>
</dbReference>
<evidence type="ECO:0000313" key="3">
    <source>
        <dbReference type="Proteomes" id="UP000467841"/>
    </source>
</evidence>
<dbReference type="SUPFAM" id="SSF52047">
    <property type="entry name" value="RNI-like"/>
    <property type="match status" value="1"/>
</dbReference>
<dbReference type="Pfam" id="PF00646">
    <property type="entry name" value="F-box"/>
    <property type="match status" value="1"/>
</dbReference>
<dbReference type="Proteomes" id="UP000467841">
    <property type="component" value="Unassembled WGS sequence"/>
</dbReference>
<organism evidence="2 3">
    <name type="scientific">Microthlaspi erraticum</name>
    <dbReference type="NCBI Taxonomy" id="1685480"/>
    <lineage>
        <taxon>Eukaryota</taxon>
        <taxon>Viridiplantae</taxon>
        <taxon>Streptophyta</taxon>
        <taxon>Embryophyta</taxon>
        <taxon>Tracheophyta</taxon>
        <taxon>Spermatophyta</taxon>
        <taxon>Magnoliopsida</taxon>
        <taxon>eudicotyledons</taxon>
        <taxon>Gunneridae</taxon>
        <taxon>Pentapetalae</taxon>
        <taxon>rosids</taxon>
        <taxon>malvids</taxon>
        <taxon>Brassicales</taxon>
        <taxon>Brassicaceae</taxon>
        <taxon>Coluteocarpeae</taxon>
        <taxon>Microthlaspi</taxon>
    </lineage>
</organism>
<dbReference type="SUPFAM" id="SSF81383">
    <property type="entry name" value="F-box domain"/>
    <property type="match status" value="1"/>
</dbReference>
<dbReference type="EMBL" id="CACVBM020000244">
    <property type="protein sequence ID" value="CAA7016706.1"/>
    <property type="molecule type" value="Genomic_DNA"/>
</dbReference>
<dbReference type="InterPro" id="IPR036047">
    <property type="entry name" value="F-box-like_dom_sf"/>
</dbReference>
<dbReference type="OrthoDB" id="612216at2759"/>
<dbReference type="SMART" id="SM00579">
    <property type="entry name" value="FBD"/>
    <property type="match status" value="1"/>
</dbReference>
<proteinExistence type="predicted"/>
<dbReference type="InterPro" id="IPR006566">
    <property type="entry name" value="FBD"/>
</dbReference>
<dbReference type="InterPro" id="IPR055411">
    <property type="entry name" value="LRR_FXL15/At3g58940/PEG3-like"/>
</dbReference>
<reference evidence="2" key="1">
    <citation type="submission" date="2020-01" db="EMBL/GenBank/DDBJ databases">
        <authorList>
            <person name="Mishra B."/>
        </authorList>
    </citation>
    <scope>NUCLEOTIDE SEQUENCE [LARGE SCALE GENOMIC DNA]</scope>
</reference>
<feature type="domain" description="FBD" evidence="1">
    <location>
        <begin position="394"/>
        <end position="473"/>
    </location>
</feature>
<dbReference type="InterPro" id="IPR055294">
    <property type="entry name" value="FBL60-like"/>
</dbReference>
<dbReference type="Gene3D" id="3.80.10.10">
    <property type="entry name" value="Ribonuclease Inhibitor"/>
    <property type="match status" value="1"/>
</dbReference>
<sequence length="500" mass="56201">MMDIGSKDLISNLPDALVCHILSFLSTEDAALTSVLAKRWRYLLAFVPNLDLDNASYDHPEMGSQRSLHLRQSFNVFVDRVMALQGKAPVNKFSLRCEDDYDPSRVNGWIFNVLERGVVDLDLYIEPDSDYSLPSKVLMSKTLVRLKVEGVDNFTTHVGDFCLPRLKTLYLDDVGLEDTGASFAKLISVCHVLEELVMIDVGWDFWDSCSVFNPSLKRLKILCDSHIEMNPNSVSFDTPNLVFLDLTDKVAIKYPKANFDSLVEARLDLRTTLDQNEPAGDSADATDLFMGIRNVEILSLSGATVEVLTICCKAIPVFNNLIQLTIETDRKRGWESLPNLLKNCPNLETLVFQGLDYKDTDGCGDEGYKFKDTNICCNQYGDICMCKPWEGTPICLTSSPVKVLKVLKFGEITNFIDFEKQLLMIKYFLETMPNLEQVILYYDTPFDDDMSLVSTALYMLEKVASTKCKIQVVSDSTSYVHSASALFTTGLAFIKTTFPV</sequence>
<name>A0A6D2HU34_9BRAS</name>
<dbReference type="PANTHER" id="PTHR31293">
    <property type="entry name" value="RNI-LIKE SUPERFAMILY PROTEIN"/>
    <property type="match status" value="1"/>
</dbReference>
<comment type="caution">
    <text evidence="2">The sequence shown here is derived from an EMBL/GenBank/DDBJ whole genome shotgun (WGS) entry which is preliminary data.</text>
</comment>
<evidence type="ECO:0000259" key="1">
    <source>
        <dbReference type="SMART" id="SM00579"/>
    </source>
</evidence>
<accession>A0A6D2HU34</accession>
<dbReference type="AlphaFoldDB" id="A0A6D2HU34"/>
<evidence type="ECO:0000313" key="2">
    <source>
        <dbReference type="EMBL" id="CAA7016706.1"/>
    </source>
</evidence>
<dbReference type="Gene3D" id="1.20.1280.50">
    <property type="match status" value="1"/>
</dbReference>
<keyword evidence="3" id="KW-1185">Reference proteome</keyword>
<protein>
    <recommendedName>
        <fullName evidence="1">FBD domain-containing protein</fullName>
    </recommendedName>
</protein>
<gene>
    <name evidence="2" type="ORF">MERR_LOCUS3941</name>
</gene>
<dbReference type="InterPro" id="IPR001810">
    <property type="entry name" value="F-box_dom"/>
</dbReference>